<evidence type="ECO:0000313" key="2">
    <source>
        <dbReference type="Proteomes" id="UP000008021"/>
    </source>
</evidence>
<reference evidence="1" key="2">
    <citation type="submission" date="2018-05" db="EMBL/GenBank/DDBJ databases">
        <title>OmerRS3 (Oryza meridionalis Reference Sequence Version 3).</title>
        <authorList>
            <person name="Zhang J."/>
            <person name="Kudrna D."/>
            <person name="Lee S."/>
            <person name="Talag J."/>
            <person name="Welchert J."/>
            <person name="Wing R.A."/>
        </authorList>
    </citation>
    <scope>NUCLEOTIDE SEQUENCE [LARGE SCALE GENOMIC DNA]</scope>
    <source>
        <strain evidence="1">cv. OR44</strain>
    </source>
</reference>
<dbReference type="Gramene" id="OMERI03G26640.1">
    <property type="protein sequence ID" value="OMERI03G26640.1"/>
    <property type="gene ID" value="OMERI03G26640"/>
</dbReference>
<name>A0A0E0D4W4_9ORYZ</name>
<dbReference type="AlphaFoldDB" id="A0A0E0D4W4"/>
<proteinExistence type="predicted"/>
<dbReference type="EnsemblPlants" id="OMERI03G26640.1">
    <property type="protein sequence ID" value="OMERI03G26640.1"/>
    <property type="gene ID" value="OMERI03G26640"/>
</dbReference>
<sequence length="60" mass="6976">MEYRDNKSWRSRSLISIYRSSVAFLPNPPNPDGNRKSRTLAAAVADYPHRRFSLAVFDNY</sequence>
<evidence type="ECO:0000313" key="1">
    <source>
        <dbReference type="EnsemblPlants" id="OMERI03G26640.1"/>
    </source>
</evidence>
<reference evidence="1" key="1">
    <citation type="submission" date="2015-04" db="UniProtKB">
        <authorList>
            <consortium name="EnsemblPlants"/>
        </authorList>
    </citation>
    <scope>IDENTIFICATION</scope>
</reference>
<dbReference type="Proteomes" id="UP000008021">
    <property type="component" value="Chromosome 3"/>
</dbReference>
<organism evidence="1">
    <name type="scientific">Oryza meridionalis</name>
    <dbReference type="NCBI Taxonomy" id="40149"/>
    <lineage>
        <taxon>Eukaryota</taxon>
        <taxon>Viridiplantae</taxon>
        <taxon>Streptophyta</taxon>
        <taxon>Embryophyta</taxon>
        <taxon>Tracheophyta</taxon>
        <taxon>Spermatophyta</taxon>
        <taxon>Magnoliopsida</taxon>
        <taxon>Liliopsida</taxon>
        <taxon>Poales</taxon>
        <taxon>Poaceae</taxon>
        <taxon>BOP clade</taxon>
        <taxon>Oryzoideae</taxon>
        <taxon>Oryzeae</taxon>
        <taxon>Oryzinae</taxon>
        <taxon>Oryza</taxon>
    </lineage>
</organism>
<protein>
    <submittedName>
        <fullName evidence="1">Uncharacterized protein</fullName>
    </submittedName>
</protein>
<accession>A0A0E0D4W4</accession>
<keyword evidence="2" id="KW-1185">Reference proteome</keyword>
<dbReference type="HOGENOM" id="CLU_2945648_0_0_1"/>